<dbReference type="GO" id="GO:0006289">
    <property type="term" value="P:nucleotide-excision repair"/>
    <property type="evidence" value="ECO:0007669"/>
    <property type="project" value="InterPro"/>
</dbReference>
<dbReference type="GO" id="GO:0008270">
    <property type="term" value="F:zinc ion binding"/>
    <property type="evidence" value="ECO:0007669"/>
    <property type="project" value="InterPro"/>
</dbReference>
<name>A0A0D2LV16_9CHLO</name>
<dbReference type="InterPro" id="IPR013083">
    <property type="entry name" value="Znf_RING/FYVE/PHD"/>
</dbReference>
<evidence type="ECO:0000259" key="2">
    <source>
        <dbReference type="PROSITE" id="PS00028"/>
    </source>
</evidence>
<evidence type="ECO:0000313" key="4">
    <source>
        <dbReference type="Proteomes" id="UP000054498"/>
    </source>
</evidence>
<reference evidence="3 4" key="1">
    <citation type="journal article" date="2013" name="BMC Genomics">
        <title>Reconstruction of the lipid metabolism for the microalga Monoraphidium neglectum from its genome sequence reveals characteristics suitable for biofuel production.</title>
        <authorList>
            <person name="Bogen C."/>
            <person name="Al-Dilaimi A."/>
            <person name="Albersmeier A."/>
            <person name="Wichmann J."/>
            <person name="Grundmann M."/>
            <person name="Rupp O."/>
            <person name="Lauersen K.J."/>
            <person name="Blifernez-Klassen O."/>
            <person name="Kalinowski J."/>
            <person name="Goesmann A."/>
            <person name="Mussgnug J.H."/>
            <person name="Kruse O."/>
        </authorList>
    </citation>
    <scope>NUCLEOTIDE SEQUENCE [LARGE SCALE GENOMIC DNA]</scope>
    <source>
        <strain evidence="3 4">SAG 48.87</strain>
    </source>
</reference>
<dbReference type="NCBIfam" id="TIGR00622">
    <property type="entry name" value="ssl1"/>
    <property type="match status" value="1"/>
</dbReference>
<keyword evidence="4" id="KW-1185">Reference proteome</keyword>
<dbReference type="STRING" id="145388.A0A0D2LV16"/>
<evidence type="ECO:0000256" key="1">
    <source>
        <dbReference type="SAM" id="MobiDB-lite"/>
    </source>
</evidence>
<dbReference type="SUPFAM" id="SSF57889">
    <property type="entry name" value="Cysteine-rich domain"/>
    <property type="match status" value="1"/>
</dbReference>
<dbReference type="InterPro" id="IPR004595">
    <property type="entry name" value="TFIIH_C1-like_dom"/>
</dbReference>
<evidence type="ECO:0000313" key="3">
    <source>
        <dbReference type="EMBL" id="KIY95439.1"/>
    </source>
</evidence>
<dbReference type="GO" id="GO:0006351">
    <property type="term" value="P:DNA-templated transcription"/>
    <property type="evidence" value="ECO:0007669"/>
    <property type="project" value="InterPro"/>
</dbReference>
<feature type="compositionally biased region" description="Gly residues" evidence="1">
    <location>
        <begin position="139"/>
        <end position="154"/>
    </location>
</feature>
<dbReference type="GO" id="GO:0006357">
    <property type="term" value="P:regulation of transcription by RNA polymerase II"/>
    <property type="evidence" value="ECO:0007669"/>
    <property type="project" value="TreeGrafter"/>
</dbReference>
<dbReference type="InterPro" id="IPR013087">
    <property type="entry name" value="Znf_C2H2_type"/>
</dbReference>
<dbReference type="RefSeq" id="XP_013894459.1">
    <property type="nucleotide sequence ID" value="XM_014039005.1"/>
</dbReference>
<dbReference type="GeneID" id="25729894"/>
<dbReference type="PANTHER" id="PTHR12695">
    <property type="entry name" value="GENERAL TRANSCRIPTION FACTOR IIH SUBUNIT 2"/>
    <property type="match status" value="1"/>
</dbReference>
<dbReference type="Proteomes" id="UP000054498">
    <property type="component" value="Unassembled WGS sequence"/>
</dbReference>
<dbReference type="Pfam" id="PF07975">
    <property type="entry name" value="C1_4"/>
    <property type="match status" value="1"/>
</dbReference>
<dbReference type="Gene3D" id="3.30.40.10">
    <property type="entry name" value="Zinc/RING finger domain, C3HC4 (zinc finger)"/>
    <property type="match status" value="1"/>
</dbReference>
<dbReference type="GO" id="GO:0000439">
    <property type="term" value="C:transcription factor TFIIH core complex"/>
    <property type="evidence" value="ECO:0007669"/>
    <property type="project" value="InterPro"/>
</dbReference>
<dbReference type="GO" id="GO:0005675">
    <property type="term" value="C:transcription factor TFIIH holo complex"/>
    <property type="evidence" value="ECO:0007669"/>
    <property type="project" value="TreeGrafter"/>
</dbReference>
<dbReference type="InterPro" id="IPR046349">
    <property type="entry name" value="C1-like_sf"/>
</dbReference>
<protein>
    <recommendedName>
        <fullName evidence="2">C2H2-type domain-containing protein</fullName>
    </recommendedName>
</protein>
<dbReference type="EMBL" id="KK103506">
    <property type="protein sequence ID" value="KIY95439.1"/>
    <property type="molecule type" value="Genomic_DNA"/>
</dbReference>
<dbReference type="PANTHER" id="PTHR12695:SF2">
    <property type="entry name" value="GENERAL TRANSCRIPTION FACTOR IIH SUBUNIT 2-RELATED"/>
    <property type="match status" value="1"/>
</dbReference>
<gene>
    <name evidence="3" type="ORF">MNEG_12523</name>
</gene>
<dbReference type="AlphaFoldDB" id="A0A0D2LV16"/>
<feature type="region of interest" description="Disordered" evidence="1">
    <location>
        <begin position="139"/>
        <end position="163"/>
    </location>
</feature>
<dbReference type="PROSITE" id="PS00028">
    <property type="entry name" value="ZINC_FINGER_C2H2_1"/>
    <property type="match status" value="1"/>
</dbReference>
<accession>A0A0D2LV16</accession>
<organism evidence="3 4">
    <name type="scientific">Monoraphidium neglectum</name>
    <dbReference type="NCBI Taxonomy" id="145388"/>
    <lineage>
        <taxon>Eukaryota</taxon>
        <taxon>Viridiplantae</taxon>
        <taxon>Chlorophyta</taxon>
        <taxon>core chlorophytes</taxon>
        <taxon>Chlorophyceae</taxon>
        <taxon>CS clade</taxon>
        <taxon>Sphaeropleales</taxon>
        <taxon>Selenastraceae</taxon>
        <taxon>Monoraphidium</taxon>
    </lineage>
</organism>
<feature type="compositionally biased region" description="Gly residues" evidence="1">
    <location>
        <begin position="40"/>
        <end position="52"/>
    </location>
</feature>
<dbReference type="SMART" id="SM01047">
    <property type="entry name" value="C1_4"/>
    <property type="match status" value="1"/>
</dbReference>
<dbReference type="InterPro" id="IPR012170">
    <property type="entry name" value="TFIIH_SSL1/p44"/>
</dbReference>
<dbReference type="OrthoDB" id="284275at2759"/>
<feature type="domain" description="C2H2-type" evidence="2">
    <location>
        <begin position="102"/>
        <end position="122"/>
    </location>
</feature>
<feature type="region of interest" description="Disordered" evidence="1">
    <location>
        <begin position="24"/>
        <end position="52"/>
    </location>
</feature>
<proteinExistence type="predicted"/>
<sequence length="163" mass="15071">MMASEAAAIAAGAAAAQGGGGGGGGASDLPAVGQQQRANGNGGGSSGGGGGGGGGGGALWGATWQEGGSSLYCYGCLRPLAPESDGLDAAAAEDGPGLVLRCQLCRRLFCFECDAYIHESLHNCPGCECGGAAPAAGGDGPSAGANGSGGGAAGGARRINGVD</sequence>
<dbReference type="KEGG" id="mng:MNEG_12523"/>